<evidence type="ECO:0000313" key="9">
    <source>
        <dbReference type="EMBL" id="MBM7853199.1"/>
    </source>
</evidence>
<dbReference type="Pfam" id="PF13768">
    <property type="entry name" value="VWA_3"/>
    <property type="match status" value="1"/>
</dbReference>
<feature type="transmembrane region" description="Helical" evidence="5">
    <location>
        <begin position="37"/>
        <end position="60"/>
    </location>
</feature>
<evidence type="ECO:0000259" key="7">
    <source>
        <dbReference type="PROSITE" id="PS50847"/>
    </source>
</evidence>
<keyword evidence="2" id="KW-0964">Secreted</keyword>
<dbReference type="InterPro" id="IPR036465">
    <property type="entry name" value="vWFA_dom_sf"/>
</dbReference>
<dbReference type="SUPFAM" id="SSF53300">
    <property type="entry name" value="vWA-like"/>
    <property type="match status" value="1"/>
</dbReference>
<dbReference type="PROSITE" id="PS51468">
    <property type="entry name" value="VIT"/>
    <property type="match status" value="1"/>
</dbReference>
<dbReference type="InterPro" id="IPR019931">
    <property type="entry name" value="LPXTG_anchor"/>
</dbReference>
<dbReference type="SMART" id="SM00609">
    <property type="entry name" value="VIT"/>
    <property type="match status" value="1"/>
</dbReference>
<dbReference type="SMART" id="SM00327">
    <property type="entry name" value="VWA"/>
    <property type="match status" value="1"/>
</dbReference>
<dbReference type="PANTHER" id="PTHR45737:SF6">
    <property type="entry name" value="VON WILLEBRAND FACTOR A DOMAIN-CONTAINING PROTEIN 5A"/>
    <property type="match status" value="1"/>
</dbReference>
<feature type="domain" description="Gram-positive cocci surface proteins LPxTG" evidence="7">
    <location>
        <begin position="720"/>
        <end position="754"/>
    </location>
</feature>
<dbReference type="PANTHER" id="PTHR45737">
    <property type="entry name" value="VON WILLEBRAND FACTOR A DOMAIN-CONTAINING PROTEIN 5A"/>
    <property type="match status" value="1"/>
</dbReference>
<dbReference type="Gene3D" id="3.40.50.410">
    <property type="entry name" value="von Willebrand factor, type A domain"/>
    <property type="match status" value="1"/>
</dbReference>
<dbReference type="Pfam" id="PF08487">
    <property type="entry name" value="VIT"/>
    <property type="match status" value="1"/>
</dbReference>
<dbReference type="PROSITE" id="PS50234">
    <property type="entry name" value="VWFA"/>
    <property type="match status" value="1"/>
</dbReference>
<feature type="region of interest" description="Disordered" evidence="4">
    <location>
        <begin position="238"/>
        <end position="272"/>
    </location>
</feature>
<feature type="domain" description="VIT" evidence="8">
    <location>
        <begin position="79"/>
        <end position="207"/>
    </location>
</feature>
<name>A0ABS2TAG7_9HYPH</name>
<organism evidence="9 10">
    <name type="scientific">Methylopila capsulata</name>
    <dbReference type="NCBI Taxonomy" id="61654"/>
    <lineage>
        <taxon>Bacteria</taxon>
        <taxon>Pseudomonadati</taxon>
        <taxon>Pseudomonadota</taxon>
        <taxon>Alphaproteobacteria</taxon>
        <taxon>Hyphomicrobiales</taxon>
        <taxon>Methylopilaceae</taxon>
        <taxon>Methylopila</taxon>
    </lineage>
</organism>
<dbReference type="CDD" id="cd01461">
    <property type="entry name" value="vWA_interalpha_trypsin_inhibitor"/>
    <property type="match status" value="1"/>
</dbReference>
<dbReference type="NCBIfam" id="TIGR03788">
    <property type="entry name" value="marine_srt_targ"/>
    <property type="match status" value="1"/>
</dbReference>
<dbReference type="Proteomes" id="UP000758856">
    <property type="component" value="Unassembled WGS sequence"/>
</dbReference>
<evidence type="ECO:0000259" key="6">
    <source>
        <dbReference type="PROSITE" id="PS50234"/>
    </source>
</evidence>
<reference evidence="9 10" key="1">
    <citation type="submission" date="2021-01" db="EMBL/GenBank/DDBJ databases">
        <title>Genomic Encyclopedia of Type Strains, Phase IV (KMG-IV): sequencing the most valuable type-strain genomes for metagenomic binning, comparative biology and taxonomic classification.</title>
        <authorList>
            <person name="Goeker M."/>
        </authorList>
    </citation>
    <scope>NUCLEOTIDE SEQUENCE [LARGE SCALE GENOMIC DNA]</scope>
    <source>
        <strain evidence="9 10">DSM 6130</strain>
    </source>
</reference>
<keyword evidence="5" id="KW-0812">Transmembrane</keyword>
<keyword evidence="1" id="KW-0134">Cell wall</keyword>
<evidence type="ECO:0000256" key="2">
    <source>
        <dbReference type="ARBA" id="ARBA00022525"/>
    </source>
</evidence>
<evidence type="ECO:0000256" key="5">
    <source>
        <dbReference type="SAM" id="Phobius"/>
    </source>
</evidence>
<comment type="caution">
    <text evidence="9">The sequence shown here is derived from an EMBL/GenBank/DDBJ whole genome shotgun (WGS) entry which is preliminary data.</text>
</comment>
<dbReference type="EMBL" id="JAFBCY010000004">
    <property type="protein sequence ID" value="MBM7853199.1"/>
    <property type="molecule type" value="Genomic_DNA"/>
</dbReference>
<keyword evidence="10" id="KW-1185">Reference proteome</keyword>
<evidence type="ECO:0000256" key="1">
    <source>
        <dbReference type="ARBA" id="ARBA00022512"/>
    </source>
</evidence>
<accession>A0ABS2TAG7</accession>
<dbReference type="InterPro" id="IPR013694">
    <property type="entry name" value="VIT"/>
</dbReference>
<gene>
    <name evidence="9" type="ORF">JOD31_003450</name>
</gene>
<evidence type="ECO:0000313" key="10">
    <source>
        <dbReference type="Proteomes" id="UP000758856"/>
    </source>
</evidence>
<proteinExistence type="predicted"/>
<evidence type="ECO:0000256" key="4">
    <source>
        <dbReference type="SAM" id="MobiDB-lite"/>
    </source>
</evidence>
<keyword evidence="5" id="KW-1133">Transmembrane helix</keyword>
<evidence type="ECO:0000256" key="3">
    <source>
        <dbReference type="ARBA" id="ARBA00023088"/>
    </source>
</evidence>
<sequence length="754" mass="79413">MSLPCFPTTAFGAARRPVADRTPPLRLDQGRGSVRRFLIALATLFVVLASSFGGLLAMAAGGRAAESAAVSPMTARAGALLLKGATPGAYVEAPAVRADYDVTVSGPTQRTRVTQAFVNPGSGWIEGVYVFPLPENGAVDAMRMVVGGRVVVAEIKERAAAKAAYEQARRAGQAAALTEQERPNMFTNSVANIGPGETVVVQIEYQAPVRRDGDVSSLRIPLVVAPRYVPAAAARVETVSDAAPSDAPRGGDPVPDRDRVTPPVLDPATSAPTNPVTITVRLQAGFPVATIESAHHAVRTEAPAPDQRVVTLDGPVAADRDFELSWTATPAAAPSVGLFRERVGDADYLLAYVTPPAAKAAPVDTPREAVFVIDNSGSMGGPSMAQAKASLAFALRRLKPADRFNVIRFDDTMDTLFADALPATEANVARALRFVEALQAQGGTEMLPALKAALNDPRPADERFLRQIVFLTDGAVADEQRMFDAIAAGRGRSRLFMVGIGSAPNSHLMSRAAELGRGTFTHIGSAAQVEENMRALFGKLESPAVTNLSLAIPGGAADMTPAIVPDLYRGEPLVVALRLPRAEGAVEIRGTIGDQPWRETLNLADATPGAGVSKLWARRKIDDAEIARTTATLTPDQADAAILRLALEHHLVTRLTSLVAVDATPRRSADAPLDRADVPLNLPAGWDFEKVFGSRAPAAPLRRADLGDPVAVAAAREVSLPQTATDAELRLLAGLGLLGAALLVAVARRRERRA</sequence>
<dbReference type="InterPro" id="IPR022440">
    <property type="entry name" value="CHP03788"/>
</dbReference>
<keyword evidence="5" id="KW-0472">Membrane</keyword>
<dbReference type="RefSeq" id="WP_204951650.1">
    <property type="nucleotide sequence ID" value="NZ_BSFF01000010.1"/>
</dbReference>
<protein>
    <submittedName>
        <fullName evidence="9">Ca-activated chloride channel family protein</fullName>
    </submittedName>
</protein>
<keyword evidence="3" id="KW-0572">Peptidoglycan-anchor</keyword>
<dbReference type="PROSITE" id="PS50847">
    <property type="entry name" value="GRAM_POS_ANCHORING"/>
    <property type="match status" value="1"/>
</dbReference>
<evidence type="ECO:0000259" key="8">
    <source>
        <dbReference type="PROSITE" id="PS51468"/>
    </source>
</evidence>
<dbReference type="InterPro" id="IPR002035">
    <property type="entry name" value="VWF_A"/>
</dbReference>
<feature type="domain" description="VWFA" evidence="6">
    <location>
        <begin position="368"/>
        <end position="540"/>
    </location>
</feature>
<feature type="transmembrane region" description="Helical" evidence="5">
    <location>
        <begin position="729"/>
        <end position="747"/>
    </location>
</feature>